<proteinExistence type="inferred from homology"/>
<keyword evidence="3" id="KW-1185">Reference proteome</keyword>
<evidence type="ECO:0000256" key="1">
    <source>
        <dbReference type="ARBA" id="ARBA00008525"/>
    </source>
</evidence>
<comment type="caution">
    <text evidence="2">The sequence shown here is derived from an EMBL/GenBank/DDBJ whole genome shotgun (WGS) entry which is preliminary data.</text>
</comment>
<dbReference type="EMBL" id="SMFU01000007">
    <property type="protein sequence ID" value="TCK09228.1"/>
    <property type="molecule type" value="Genomic_DNA"/>
</dbReference>
<evidence type="ECO:0008006" key="4">
    <source>
        <dbReference type="Google" id="ProtNLM"/>
    </source>
</evidence>
<dbReference type="InterPro" id="IPR005363">
    <property type="entry name" value="UPF0167"/>
</dbReference>
<dbReference type="Pfam" id="PF03691">
    <property type="entry name" value="UPF0167"/>
    <property type="match status" value="1"/>
</dbReference>
<dbReference type="AlphaFoldDB" id="A0A4R1GLS7"/>
<dbReference type="Proteomes" id="UP000294546">
    <property type="component" value="Unassembled WGS sequence"/>
</dbReference>
<name>A0A4R1GLS7_9GAMM</name>
<dbReference type="RefSeq" id="WP_132289194.1">
    <property type="nucleotide sequence ID" value="NZ_SMFU01000007.1"/>
</dbReference>
<comment type="similarity">
    <text evidence="1">Belongs to the UPF0167 family.</text>
</comment>
<evidence type="ECO:0000313" key="2">
    <source>
        <dbReference type="EMBL" id="TCK09228.1"/>
    </source>
</evidence>
<reference evidence="2 3" key="1">
    <citation type="submission" date="2019-03" db="EMBL/GenBank/DDBJ databases">
        <title>Genomic Encyclopedia of Archaeal and Bacterial Type Strains, Phase II (KMG-II): from individual species to whole genera.</title>
        <authorList>
            <person name="Goeker M."/>
        </authorList>
    </citation>
    <scope>NUCLEOTIDE SEQUENCE [LARGE SCALE GENOMIC DNA]</scope>
    <source>
        <strain evidence="2 3">DSM 27697</strain>
    </source>
</reference>
<gene>
    <name evidence="2" type="ORF">CLV83_1333</name>
</gene>
<accession>A0A4R1GLS7</accession>
<dbReference type="OrthoDB" id="7065534at2"/>
<evidence type="ECO:0000313" key="3">
    <source>
        <dbReference type="Proteomes" id="UP000294546"/>
    </source>
</evidence>
<organism evidence="2 3">
    <name type="scientific">Marinobacterium mangrovicola</name>
    <dbReference type="NCBI Taxonomy" id="1476959"/>
    <lineage>
        <taxon>Bacteria</taxon>
        <taxon>Pseudomonadati</taxon>
        <taxon>Pseudomonadota</taxon>
        <taxon>Gammaproteobacteria</taxon>
        <taxon>Oceanospirillales</taxon>
        <taxon>Oceanospirillaceae</taxon>
        <taxon>Marinobacterium</taxon>
    </lineage>
</organism>
<protein>
    <recommendedName>
        <fullName evidence="4">CbrC family protein</fullName>
    </recommendedName>
</protein>
<sequence length="175" mass="19638">MDLPIFKYHPDPIGTGAIEKTQDECECCEQRRGYKATSTIYAIDDIETICPWCIANGAAAEKFDGAFSDAHPLLSDGIDPKIVDEVCKRTPGFITWQQERWLSHCDDACEFLGDADKSDLEALSGESLKEFLSAEHIEAEYWPDILAGYEKGGHIAVYKFRCRGCGQHRFYADTD</sequence>